<gene>
    <name evidence="2" type="ORF">Slin15195_G074410</name>
</gene>
<evidence type="ECO:0000313" key="2">
    <source>
        <dbReference type="EMBL" id="USW54122.1"/>
    </source>
</evidence>
<evidence type="ECO:0000256" key="1">
    <source>
        <dbReference type="SAM" id="MobiDB-lite"/>
    </source>
</evidence>
<proteinExistence type="predicted"/>
<evidence type="ECO:0000313" key="3">
    <source>
        <dbReference type="Proteomes" id="UP001056384"/>
    </source>
</evidence>
<dbReference type="AlphaFoldDB" id="A0A9Q9EL89"/>
<name>A0A9Q9EL89_9PEZI</name>
<keyword evidence="3" id="KW-1185">Reference proteome</keyword>
<dbReference type="EMBL" id="CP099423">
    <property type="protein sequence ID" value="USW54122.1"/>
    <property type="molecule type" value="Genomic_DNA"/>
</dbReference>
<accession>A0A9Q9EL89</accession>
<protein>
    <submittedName>
        <fullName evidence="2">Uncharacterized protein</fullName>
    </submittedName>
</protein>
<feature type="region of interest" description="Disordered" evidence="1">
    <location>
        <begin position="250"/>
        <end position="285"/>
    </location>
</feature>
<dbReference type="Proteomes" id="UP001056384">
    <property type="component" value="Chromosome 6"/>
</dbReference>
<reference evidence="2" key="1">
    <citation type="submission" date="2022-06" db="EMBL/GenBank/DDBJ databases">
        <title>Complete genome sequences of two strains of the flax pathogen Septoria linicola.</title>
        <authorList>
            <person name="Lapalu N."/>
            <person name="Simon A."/>
            <person name="Demenou B."/>
            <person name="Paumier D."/>
            <person name="Guillot M.-P."/>
            <person name="Gout L."/>
            <person name="Valade R."/>
        </authorList>
    </citation>
    <scope>NUCLEOTIDE SEQUENCE</scope>
    <source>
        <strain evidence="2">SE15195</strain>
    </source>
</reference>
<sequence>MEFFIEHQNLLGTFLRRGEPNLRSVAIQYAVAVGVPLAQATKATTTSLKLPTGAALSQKAIQCTPCCRYTDLRLKPCPRKGGEPDVSSQTRLLYELVRSHGTTIRDAAIHEQWRQTKKLSACQLLHVALEVIIDDEPHMHFDYDQFLSGCCRLLSEAELHYSRHSRFGSRRRYDLHALKGEYSTVVHNIISEAADMELRERPLANTMLAKVCKMLESHISTYGGQCKKKALDRSSGDLRAASELELLHKSTSEADAQGKGQSPPPEASATYRPLDPGDANASLYGSKTHPAIEKLREATQKEFEAWSLKQDVPESVLLEQLEGTLQKNYSRVGCTKKVALEIQADWSTSK</sequence>
<organism evidence="2 3">
    <name type="scientific">Septoria linicola</name>
    <dbReference type="NCBI Taxonomy" id="215465"/>
    <lineage>
        <taxon>Eukaryota</taxon>
        <taxon>Fungi</taxon>
        <taxon>Dikarya</taxon>
        <taxon>Ascomycota</taxon>
        <taxon>Pezizomycotina</taxon>
        <taxon>Dothideomycetes</taxon>
        <taxon>Dothideomycetidae</taxon>
        <taxon>Mycosphaerellales</taxon>
        <taxon>Mycosphaerellaceae</taxon>
        <taxon>Septoria</taxon>
    </lineage>
</organism>